<name>G0NJB0_CAEBE</name>
<reference evidence="2" key="1">
    <citation type="submission" date="2011-07" db="EMBL/GenBank/DDBJ databases">
        <authorList>
            <consortium name="Caenorhabditis brenneri Sequencing and Analysis Consortium"/>
            <person name="Wilson R.K."/>
        </authorList>
    </citation>
    <scope>NUCLEOTIDE SEQUENCE [LARGE SCALE GENOMIC DNA]</scope>
    <source>
        <strain evidence="2">PB2801</strain>
    </source>
</reference>
<accession>G0NJB0</accession>
<dbReference type="HOGENOM" id="CLU_1645206_0_0_1"/>
<dbReference type="Proteomes" id="UP000008068">
    <property type="component" value="Unassembled WGS sequence"/>
</dbReference>
<dbReference type="InParanoid" id="G0NJB0"/>
<evidence type="ECO:0000313" key="2">
    <source>
        <dbReference type="Proteomes" id="UP000008068"/>
    </source>
</evidence>
<dbReference type="AlphaFoldDB" id="G0NJB0"/>
<dbReference type="EMBL" id="GL379894">
    <property type="protein sequence ID" value="EGT32192.1"/>
    <property type="molecule type" value="Genomic_DNA"/>
</dbReference>
<sequence length="161" mass="18287">MGDLETNDYMIGAHVERKIAMIAMRILGVLIQYQDEEHFDLVAQIQQQATIAEYRDFFILSLETNSSDEGSATQSDQPIPKAGNIEEWATAIYEDLKKRAAKHSTLNIPEEDGIPRNIMGDVLIKNEVDNGYKKPRTYSFILAASFICRVNNIKDNITEYL</sequence>
<gene>
    <name evidence="1" type="ORF">CAEBREN_07145</name>
</gene>
<protein>
    <submittedName>
        <fullName evidence="1">Uncharacterized protein</fullName>
    </submittedName>
</protein>
<proteinExistence type="predicted"/>
<evidence type="ECO:0000313" key="1">
    <source>
        <dbReference type="EMBL" id="EGT32192.1"/>
    </source>
</evidence>
<organism evidence="2">
    <name type="scientific">Caenorhabditis brenneri</name>
    <name type="common">Nematode worm</name>
    <dbReference type="NCBI Taxonomy" id="135651"/>
    <lineage>
        <taxon>Eukaryota</taxon>
        <taxon>Metazoa</taxon>
        <taxon>Ecdysozoa</taxon>
        <taxon>Nematoda</taxon>
        <taxon>Chromadorea</taxon>
        <taxon>Rhabditida</taxon>
        <taxon>Rhabditina</taxon>
        <taxon>Rhabditomorpha</taxon>
        <taxon>Rhabditoidea</taxon>
        <taxon>Rhabditidae</taxon>
        <taxon>Peloderinae</taxon>
        <taxon>Caenorhabditis</taxon>
    </lineage>
</organism>
<keyword evidence="2" id="KW-1185">Reference proteome</keyword>